<organism evidence="1 2">
    <name type="scientific">Coralloluteibacterium thermophilum</name>
    <dbReference type="NCBI Taxonomy" id="2707049"/>
    <lineage>
        <taxon>Bacteria</taxon>
        <taxon>Pseudomonadati</taxon>
        <taxon>Pseudomonadota</taxon>
        <taxon>Gammaproteobacteria</taxon>
        <taxon>Lysobacterales</taxon>
        <taxon>Lysobacteraceae</taxon>
        <taxon>Coralloluteibacterium</taxon>
    </lineage>
</organism>
<accession>A0ABV9NNZ3</accession>
<evidence type="ECO:0000313" key="2">
    <source>
        <dbReference type="Proteomes" id="UP001595892"/>
    </source>
</evidence>
<keyword evidence="2" id="KW-1185">Reference proteome</keyword>
<dbReference type="Pfam" id="PF04430">
    <property type="entry name" value="DUF498"/>
    <property type="match status" value="1"/>
</dbReference>
<evidence type="ECO:0000313" key="1">
    <source>
        <dbReference type="EMBL" id="MFC4728750.1"/>
    </source>
</evidence>
<dbReference type="PANTHER" id="PTHR21192:SF2">
    <property type="entry name" value="NADH DEHYDROGENASE [UBIQUINONE] 1 ALPHA SUBCOMPLEX ASSEMBLY FACTOR 3"/>
    <property type="match status" value="1"/>
</dbReference>
<dbReference type="Proteomes" id="UP001595892">
    <property type="component" value="Unassembled WGS sequence"/>
</dbReference>
<dbReference type="InterPro" id="IPR007523">
    <property type="entry name" value="NDUFAF3/AAMDC"/>
</dbReference>
<protein>
    <submittedName>
        <fullName evidence="1">Mth938-like domain-containing protein</fullName>
    </submittedName>
</protein>
<dbReference type="EMBL" id="JBHSGG010000031">
    <property type="protein sequence ID" value="MFC4728750.1"/>
    <property type="molecule type" value="Genomic_DNA"/>
</dbReference>
<dbReference type="PANTHER" id="PTHR21192">
    <property type="entry name" value="NUCLEAR PROTEIN E3-3"/>
    <property type="match status" value="1"/>
</dbReference>
<dbReference type="RefSeq" id="WP_377004791.1">
    <property type="nucleotide sequence ID" value="NZ_JBHSGG010000031.1"/>
</dbReference>
<dbReference type="Gene3D" id="3.40.1230.10">
    <property type="entry name" value="MTH938-like"/>
    <property type="match status" value="1"/>
</dbReference>
<dbReference type="SUPFAM" id="SSF64076">
    <property type="entry name" value="MTH938-like"/>
    <property type="match status" value="1"/>
</dbReference>
<name>A0ABV9NNZ3_9GAMM</name>
<comment type="caution">
    <text evidence="1">The sequence shown here is derived from an EMBL/GenBank/DDBJ whole genome shotgun (WGS) entry which is preliminary data.</text>
</comment>
<sequence>MQLTLEQPDSSFVLRGTGPGRVLVNQRTLTRSFIVSADRLLEDWPPGAPAELEPGHMDAALDLGIEVLVLGTGDRLRFPSQAVMAACLTRGVGIEVMDNAAAARTFNVLVGEGRRAAAAFLIERA</sequence>
<proteinExistence type="predicted"/>
<reference evidence="2" key="1">
    <citation type="journal article" date="2019" name="Int. J. Syst. Evol. Microbiol.">
        <title>The Global Catalogue of Microorganisms (GCM) 10K type strain sequencing project: providing services to taxonomists for standard genome sequencing and annotation.</title>
        <authorList>
            <consortium name="The Broad Institute Genomics Platform"/>
            <consortium name="The Broad Institute Genome Sequencing Center for Infectious Disease"/>
            <person name="Wu L."/>
            <person name="Ma J."/>
        </authorList>
    </citation>
    <scope>NUCLEOTIDE SEQUENCE [LARGE SCALE GENOMIC DNA]</scope>
    <source>
        <strain evidence="2">CGMCC 1.13574</strain>
    </source>
</reference>
<dbReference type="InterPro" id="IPR036748">
    <property type="entry name" value="MTH938-like_sf"/>
</dbReference>
<dbReference type="CDD" id="cd05560">
    <property type="entry name" value="Xcc1710_like"/>
    <property type="match status" value="1"/>
</dbReference>
<gene>
    <name evidence="1" type="ORF">ACFO3Q_11270</name>
</gene>